<evidence type="ECO:0000313" key="8">
    <source>
        <dbReference type="Proteomes" id="UP000595662"/>
    </source>
</evidence>
<dbReference type="GeneID" id="90952713"/>
<sequence length="145" mass="15542">MPRTPLRHSKINFNVAPDWINSHRVVATWSASVITSAKHFPGLGAACASEITDLQPVNIHLTIKKLCKVDMTLLTKTVAAGVDMAMASRAVYSNLDPTYPGLIKAIVQNELRGRLGFTGVTINDAMEEGVLGAFGGQATRRLLAA</sequence>
<comment type="similarity">
    <text evidence="1">Belongs to the glycosyl hydrolase 3 family.</text>
</comment>
<dbReference type="InterPro" id="IPR017853">
    <property type="entry name" value="GH"/>
</dbReference>
<evidence type="ECO:0000256" key="2">
    <source>
        <dbReference type="ARBA" id="ARBA00022801"/>
    </source>
</evidence>
<dbReference type="Proteomes" id="UP000595662">
    <property type="component" value="Chromosome 6"/>
</dbReference>
<dbReference type="GO" id="GO:0005975">
    <property type="term" value="P:carbohydrate metabolic process"/>
    <property type="evidence" value="ECO:0007669"/>
    <property type="project" value="InterPro"/>
</dbReference>
<organism evidence="7 8">
    <name type="scientific">Penicillium digitatum</name>
    <name type="common">Green mold</name>
    <dbReference type="NCBI Taxonomy" id="36651"/>
    <lineage>
        <taxon>Eukaryota</taxon>
        <taxon>Fungi</taxon>
        <taxon>Dikarya</taxon>
        <taxon>Ascomycota</taxon>
        <taxon>Pezizomycotina</taxon>
        <taxon>Eurotiomycetes</taxon>
        <taxon>Eurotiomycetidae</taxon>
        <taxon>Eurotiales</taxon>
        <taxon>Aspergillaceae</taxon>
        <taxon>Penicillium</taxon>
    </lineage>
</organism>
<dbReference type="GO" id="GO:0004553">
    <property type="term" value="F:hydrolase activity, hydrolyzing O-glycosyl compounds"/>
    <property type="evidence" value="ECO:0007669"/>
    <property type="project" value="InterPro"/>
</dbReference>
<dbReference type="Pfam" id="PF00933">
    <property type="entry name" value="Glyco_hydro_3"/>
    <property type="match status" value="1"/>
</dbReference>
<accession>A0A7T6XUF4</accession>
<dbReference type="InterPro" id="IPR050226">
    <property type="entry name" value="NagZ_Beta-hexosaminidase"/>
</dbReference>
<dbReference type="EMBL" id="CP060779">
    <property type="protein sequence ID" value="QQK47610.1"/>
    <property type="molecule type" value="Genomic_DNA"/>
</dbReference>
<reference evidence="7 8" key="1">
    <citation type="submission" date="2020-08" db="EMBL/GenBank/DDBJ databases">
        <title>The completed genome sequence of the pathogenic ascomycete fungus Penicillium digitatum.</title>
        <authorList>
            <person name="Wang M."/>
        </authorList>
    </citation>
    <scope>NUCLEOTIDE SEQUENCE [LARGE SCALE GENOMIC DNA]</scope>
    <source>
        <strain evidence="7 8">PdW03</strain>
    </source>
</reference>
<evidence type="ECO:0000256" key="5">
    <source>
        <dbReference type="ARBA" id="ARBA00023295"/>
    </source>
</evidence>
<evidence type="ECO:0000256" key="3">
    <source>
        <dbReference type="ARBA" id="ARBA00023180"/>
    </source>
</evidence>
<dbReference type="Gene3D" id="3.20.20.300">
    <property type="entry name" value="Glycoside hydrolase, family 3, N-terminal domain"/>
    <property type="match status" value="1"/>
</dbReference>
<dbReference type="PANTHER" id="PTHR30480">
    <property type="entry name" value="BETA-HEXOSAMINIDASE-RELATED"/>
    <property type="match status" value="1"/>
</dbReference>
<dbReference type="AlphaFoldDB" id="A0A7T6XUF4"/>
<name>A0A7T6XUF4_PENDI</name>
<dbReference type="RefSeq" id="XP_065957937.1">
    <property type="nucleotide sequence ID" value="XM_066100997.1"/>
</dbReference>
<keyword evidence="3" id="KW-0325">Glycoprotein</keyword>
<evidence type="ECO:0000256" key="4">
    <source>
        <dbReference type="ARBA" id="ARBA00023277"/>
    </source>
</evidence>
<dbReference type="GO" id="GO:0009254">
    <property type="term" value="P:peptidoglycan turnover"/>
    <property type="evidence" value="ECO:0007669"/>
    <property type="project" value="TreeGrafter"/>
</dbReference>
<evidence type="ECO:0000259" key="6">
    <source>
        <dbReference type="Pfam" id="PF00933"/>
    </source>
</evidence>
<dbReference type="PANTHER" id="PTHR30480:SF14">
    <property type="entry name" value="HYDROLASE, PUTATIVE (AFU_ORTHOLOGUE AFUA_4G13770)-RELATED"/>
    <property type="match status" value="1"/>
</dbReference>
<protein>
    <submittedName>
        <fullName evidence="7">Glycoside hydrolase, catalytic core</fullName>
    </submittedName>
</protein>
<evidence type="ECO:0000256" key="1">
    <source>
        <dbReference type="ARBA" id="ARBA00005336"/>
    </source>
</evidence>
<dbReference type="SUPFAM" id="SSF51445">
    <property type="entry name" value="(Trans)glycosidases"/>
    <property type="match status" value="1"/>
</dbReference>
<feature type="domain" description="Glycoside hydrolase family 3 N-terminal" evidence="6">
    <location>
        <begin position="27"/>
        <end position="138"/>
    </location>
</feature>
<keyword evidence="2 7" id="KW-0378">Hydrolase</keyword>
<proteinExistence type="inferred from homology"/>
<dbReference type="InterPro" id="IPR036962">
    <property type="entry name" value="Glyco_hydro_3_N_sf"/>
</dbReference>
<keyword evidence="5" id="KW-0326">Glycosidase</keyword>
<keyword evidence="4" id="KW-0119">Carbohydrate metabolism</keyword>
<evidence type="ECO:0000313" key="7">
    <source>
        <dbReference type="EMBL" id="QQK47610.1"/>
    </source>
</evidence>
<gene>
    <name evidence="7" type="ORF">Pdw03_5245</name>
</gene>
<dbReference type="InterPro" id="IPR001764">
    <property type="entry name" value="Glyco_hydro_3_N"/>
</dbReference>